<organism evidence="2 3">
    <name type="scientific">Gossypium raimondii</name>
    <name type="common">Peruvian cotton</name>
    <name type="synonym">Gossypium klotzschianum subsp. raimondii</name>
    <dbReference type="NCBI Taxonomy" id="29730"/>
    <lineage>
        <taxon>Eukaryota</taxon>
        <taxon>Viridiplantae</taxon>
        <taxon>Streptophyta</taxon>
        <taxon>Embryophyta</taxon>
        <taxon>Tracheophyta</taxon>
        <taxon>Spermatophyta</taxon>
        <taxon>Magnoliopsida</taxon>
        <taxon>eudicotyledons</taxon>
        <taxon>Gunneridae</taxon>
        <taxon>Pentapetalae</taxon>
        <taxon>rosids</taxon>
        <taxon>malvids</taxon>
        <taxon>Malvales</taxon>
        <taxon>Malvaceae</taxon>
        <taxon>Malvoideae</taxon>
        <taxon>Gossypium</taxon>
    </lineage>
</organism>
<evidence type="ECO:0000256" key="1">
    <source>
        <dbReference type="SAM" id="MobiDB-lite"/>
    </source>
</evidence>
<feature type="compositionally biased region" description="Basic and acidic residues" evidence="1">
    <location>
        <begin position="25"/>
        <end position="37"/>
    </location>
</feature>
<feature type="region of interest" description="Disordered" evidence="1">
    <location>
        <begin position="1"/>
        <end position="37"/>
    </location>
</feature>
<keyword evidence="3" id="KW-1185">Reference proteome</keyword>
<sequence length="84" mass="9565">HVINDRGNPATPTFTYTGIYANPETDTKTKTETDPETKIENKIQHVLPEISHRSDGNGGRRERIVGENQSTDLVGVWKWKEMKE</sequence>
<protein>
    <submittedName>
        <fullName evidence="2">Uncharacterized protein</fullName>
    </submittedName>
</protein>
<accession>A0A0D2UDA3</accession>
<evidence type="ECO:0000313" key="3">
    <source>
        <dbReference type="Proteomes" id="UP000032304"/>
    </source>
</evidence>
<feature type="non-terminal residue" evidence="2">
    <location>
        <position position="1"/>
    </location>
</feature>
<dbReference type="AlphaFoldDB" id="A0A0D2UDA3"/>
<dbReference type="Proteomes" id="UP000032304">
    <property type="component" value="Chromosome 10"/>
</dbReference>
<gene>
    <name evidence="2" type="ORF">B456_010G1236001</name>
</gene>
<evidence type="ECO:0000313" key="2">
    <source>
        <dbReference type="EMBL" id="KJB66001.1"/>
    </source>
</evidence>
<reference evidence="2 3" key="1">
    <citation type="journal article" date="2012" name="Nature">
        <title>Repeated polyploidization of Gossypium genomes and the evolution of spinnable cotton fibres.</title>
        <authorList>
            <person name="Paterson A.H."/>
            <person name="Wendel J.F."/>
            <person name="Gundlach H."/>
            <person name="Guo H."/>
            <person name="Jenkins J."/>
            <person name="Jin D."/>
            <person name="Llewellyn D."/>
            <person name="Showmaker K.C."/>
            <person name="Shu S."/>
            <person name="Udall J."/>
            <person name="Yoo M.J."/>
            <person name="Byers R."/>
            <person name="Chen W."/>
            <person name="Doron-Faigenboim A."/>
            <person name="Duke M.V."/>
            <person name="Gong L."/>
            <person name="Grimwood J."/>
            <person name="Grover C."/>
            <person name="Grupp K."/>
            <person name="Hu G."/>
            <person name="Lee T.H."/>
            <person name="Li J."/>
            <person name="Lin L."/>
            <person name="Liu T."/>
            <person name="Marler B.S."/>
            <person name="Page J.T."/>
            <person name="Roberts A.W."/>
            <person name="Romanel E."/>
            <person name="Sanders W.S."/>
            <person name="Szadkowski E."/>
            <person name="Tan X."/>
            <person name="Tang H."/>
            <person name="Xu C."/>
            <person name="Wang J."/>
            <person name="Wang Z."/>
            <person name="Zhang D."/>
            <person name="Zhang L."/>
            <person name="Ashrafi H."/>
            <person name="Bedon F."/>
            <person name="Bowers J.E."/>
            <person name="Brubaker C.L."/>
            <person name="Chee P.W."/>
            <person name="Das S."/>
            <person name="Gingle A.R."/>
            <person name="Haigler C.H."/>
            <person name="Harker D."/>
            <person name="Hoffmann L.V."/>
            <person name="Hovav R."/>
            <person name="Jones D.C."/>
            <person name="Lemke C."/>
            <person name="Mansoor S."/>
            <person name="ur Rahman M."/>
            <person name="Rainville L.N."/>
            <person name="Rambani A."/>
            <person name="Reddy U.K."/>
            <person name="Rong J.K."/>
            <person name="Saranga Y."/>
            <person name="Scheffler B.E."/>
            <person name="Scheffler J.A."/>
            <person name="Stelly D.M."/>
            <person name="Triplett B.A."/>
            <person name="Van Deynze A."/>
            <person name="Vaslin M.F."/>
            <person name="Waghmare V.N."/>
            <person name="Walford S.A."/>
            <person name="Wright R.J."/>
            <person name="Zaki E.A."/>
            <person name="Zhang T."/>
            <person name="Dennis E.S."/>
            <person name="Mayer K.F."/>
            <person name="Peterson D.G."/>
            <person name="Rokhsar D.S."/>
            <person name="Wang X."/>
            <person name="Schmutz J."/>
        </authorList>
    </citation>
    <scope>NUCLEOTIDE SEQUENCE [LARGE SCALE GENOMIC DNA]</scope>
</reference>
<name>A0A0D2UDA3_GOSRA</name>
<proteinExistence type="predicted"/>
<dbReference type="Gramene" id="KJB66001">
    <property type="protein sequence ID" value="KJB66001"/>
    <property type="gene ID" value="B456_010G1236001"/>
</dbReference>
<dbReference type="EMBL" id="CM001749">
    <property type="protein sequence ID" value="KJB66001.1"/>
    <property type="molecule type" value="Genomic_DNA"/>
</dbReference>